<feature type="region of interest" description="Disordered" evidence="1">
    <location>
        <begin position="146"/>
        <end position="173"/>
    </location>
</feature>
<proteinExistence type="predicted"/>
<comment type="caution">
    <text evidence="2">The sequence shown here is derived from an EMBL/GenBank/DDBJ whole genome shotgun (WGS) entry which is preliminary data.</text>
</comment>
<keyword evidence="3" id="KW-1185">Reference proteome</keyword>
<feature type="compositionally biased region" description="Basic and acidic residues" evidence="1">
    <location>
        <begin position="111"/>
        <end position="124"/>
    </location>
</feature>
<accession>A0AAV1SG56</accession>
<dbReference type="AlphaFoldDB" id="A0AAV1SG56"/>
<organism evidence="2 3">
    <name type="scientific">Dovyalis caffra</name>
    <dbReference type="NCBI Taxonomy" id="77055"/>
    <lineage>
        <taxon>Eukaryota</taxon>
        <taxon>Viridiplantae</taxon>
        <taxon>Streptophyta</taxon>
        <taxon>Embryophyta</taxon>
        <taxon>Tracheophyta</taxon>
        <taxon>Spermatophyta</taxon>
        <taxon>Magnoliopsida</taxon>
        <taxon>eudicotyledons</taxon>
        <taxon>Gunneridae</taxon>
        <taxon>Pentapetalae</taxon>
        <taxon>rosids</taxon>
        <taxon>fabids</taxon>
        <taxon>Malpighiales</taxon>
        <taxon>Salicaceae</taxon>
        <taxon>Flacourtieae</taxon>
        <taxon>Dovyalis</taxon>
    </lineage>
</organism>
<sequence length="201" mass="21998">MAIEISIKSQIKDLILRTFGSSTSKARHTSLIPSSSVTSNAMKGDEESVALKAIEFRSSIRRVGVPMEVMSLMLGEFVDEYIARIVDCNERTEVRGEADAITRRSGNNDVAKQDRKMEGGKETRWSGRRGLNAEIIFCIDPLTQHKTSPNGMNSSDPQPSTSASKINTSVGADEASSNKAHQFSVLLHSFLKECSINYALA</sequence>
<protein>
    <submittedName>
        <fullName evidence="2">Uncharacterized protein</fullName>
    </submittedName>
</protein>
<evidence type="ECO:0000313" key="3">
    <source>
        <dbReference type="Proteomes" id="UP001314170"/>
    </source>
</evidence>
<evidence type="ECO:0000313" key="2">
    <source>
        <dbReference type="EMBL" id="CAK7349475.1"/>
    </source>
</evidence>
<dbReference type="Proteomes" id="UP001314170">
    <property type="component" value="Unassembled WGS sequence"/>
</dbReference>
<gene>
    <name evidence="2" type="ORF">DCAF_LOCUS22192</name>
</gene>
<evidence type="ECO:0000256" key="1">
    <source>
        <dbReference type="SAM" id="MobiDB-lite"/>
    </source>
</evidence>
<name>A0AAV1SG56_9ROSI</name>
<dbReference type="EMBL" id="CAWUPB010001173">
    <property type="protein sequence ID" value="CAK7349475.1"/>
    <property type="molecule type" value="Genomic_DNA"/>
</dbReference>
<feature type="region of interest" description="Disordered" evidence="1">
    <location>
        <begin position="104"/>
        <end position="124"/>
    </location>
</feature>
<reference evidence="2 3" key="1">
    <citation type="submission" date="2024-01" db="EMBL/GenBank/DDBJ databases">
        <authorList>
            <person name="Waweru B."/>
        </authorList>
    </citation>
    <scope>NUCLEOTIDE SEQUENCE [LARGE SCALE GENOMIC DNA]</scope>
</reference>